<dbReference type="Gene3D" id="3.30.530.20">
    <property type="match status" value="1"/>
</dbReference>
<evidence type="ECO:0000259" key="3">
    <source>
        <dbReference type="Pfam" id="PF00407"/>
    </source>
</evidence>
<dbReference type="InterPro" id="IPR050279">
    <property type="entry name" value="Plant_def-hormone_signal"/>
</dbReference>
<dbReference type="GO" id="GO:0006952">
    <property type="term" value="P:defense response"/>
    <property type="evidence" value="ECO:0007669"/>
    <property type="project" value="UniProtKB-KW"/>
</dbReference>
<dbReference type="InterPro" id="IPR024949">
    <property type="entry name" value="Bet_v_I_allergen"/>
</dbReference>
<dbReference type="GO" id="GO:0005737">
    <property type="term" value="C:cytoplasm"/>
    <property type="evidence" value="ECO:0007669"/>
    <property type="project" value="TreeGrafter"/>
</dbReference>
<protein>
    <recommendedName>
        <fullName evidence="3">Bet v I/Major latex protein domain-containing protein</fullName>
    </recommendedName>
</protein>
<dbReference type="GO" id="GO:0038023">
    <property type="term" value="F:signaling receptor activity"/>
    <property type="evidence" value="ECO:0007669"/>
    <property type="project" value="InterPro"/>
</dbReference>
<comment type="caution">
    <text evidence="4">The sequence shown here is derived from an EMBL/GenBank/DDBJ whole genome shotgun (WGS) entry which is preliminary data.</text>
</comment>
<dbReference type="Pfam" id="PF00407">
    <property type="entry name" value="Bet_v_1"/>
    <property type="match status" value="1"/>
</dbReference>
<comment type="similarity">
    <text evidence="1 2">Belongs to the BetVI family.</text>
</comment>
<dbReference type="GO" id="GO:0010427">
    <property type="term" value="F:abscisic acid binding"/>
    <property type="evidence" value="ECO:0007669"/>
    <property type="project" value="InterPro"/>
</dbReference>
<dbReference type="PANTHER" id="PTHR31213">
    <property type="entry name" value="OS08G0374000 PROTEIN-RELATED"/>
    <property type="match status" value="1"/>
</dbReference>
<dbReference type="GO" id="GO:0009738">
    <property type="term" value="P:abscisic acid-activated signaling pathway"/>
    <property type="evidence" value="ECO:0007669"/>
    <property type="project" value="InterPro"/>
</dbReference>
<dbReference type="PANTHER" id="PTHR31213:SF201">
    <property type="entry name" value="OS03G0300400 PROTEIN"/>
    <property type="match status" value="1"/>
</dbReference>
<dbReference type="FunFam" id="3.30.530.20:FF:000007">
    <property type="entry name" value="Major pollen allergen Bet v 1-A"/>
    <property type="match status" value="1"/>
</dbReference>
<evidence type="ECO:0000256" key="2">
    <source>
        <dbReference type="RuleBase" id="RU000409"/>
    </source>
</evidence>
<dbReference type="EMBL" id="JADFTS010000009">
    <property type="protein sequence ID" value="KAF9587809.1"/>
    <property type="molecule type" value="Genomic_DNA"/>
</dbReference>
<evidence type="ECO:0000313" key="4">
    <source>
        <dbReference type="EMBL" id="KAF9587809.1"/>
    </source>
</evidence>
<accession>A0A835GVM2</accession>
<keyword evidence="2" id="KW-0568">Pathogenesis-related protein</keyword>
<organism evidence="4 5">
    <name type="scientific">Coptis chinensis</name>
    <dbReference type="NCBI Taxonomy" id="261450"/>
    <lineage>
        <taxon>Eukaryota</taxon>
        <taxon>Viridiplantae</taxon>
        <taxon>Streptophyta</taxon>
        <taxon>Embryophyta</taxon>
        <taxon>Tracheophyta</taxon>
        <taxon>Spermatophyta</taxon>
        <taxon>Magnoliopsida</taxon>
        <taxon>Ranunculales</taxon>
        <taxon>Ranunculaceae</taxon>
        <taxon>Coptidoideae</taxon>
        <taxon>Coptis</taxon>
    </lineage>
</organism>
<reference evidence="4 5" key="1">
    <citation type="submission" date="2020-10" db="EMBL/GenBank/DDBJ databases">
        <title>The Coptis chinensis genome and diversification of protoberbering-type alkaloids.</title>
        <authorList>
            <person name="Wang B."/>
            <person name="Shu S."/>
            <person name="Song C."/>
            <person name="Liu Y."/>
        </authorList>
    </citation>
    <scope>NUCLEOTIDE SEQUENCE [LARGE SCALE GENOMIC DNA]</scope>
    <source>
        <strain evidence="4">HL-2020</strain>
        <tissue evidence="4">Leaf</tissue>
    </source>
</reference>
<dbReference type="PROSITE" id="PS00451">
    <property type="entry name" value="PATHOGENESIS_BETVI"/>
    <property type="match status" value="1"/>
</dbReference>
<dbReference type="PRINTS" id="PR00634">
    <property type="entry name" value="BETALLERGEN"/>
</dbReference>
<keyword evidence="2" id="KW-0611">Plant defense</keyword>
<dbReference type="InterPro" id="IPR000916">
    <property type="entry name" value="Bet_v_I/MLP"/>
</dbReference>
<dbReference type="InterPro" id="IPR023393">
    <property type="entry name" value="START-like_dom_sf"/>
</dbReference>
<dbReference type="OrthoDB" id="1500546at2759"/>
<dbReference type="Proteomes" id="UP000631114">
    <property type="component" value="Unassembled WGS sequence"/>
</dbReference>
<dbReference type="AlphaFoldDB" id="A0A835GVM2"/>
<name>A0A835GVM2_9MAGN</name>
<sequence length="161" mass="17745">MALSGYTVEFTSPVSATKLFNAGIIDGHNLGPKLMPQVIESIVILEGDGGVGTIKQANFTDVVPFKYTKERVDFPRQRENLEYKYTLIEGGQLGKKVEWVRTHITVESASDGGCVYKVSSEYKTLPGVNSPDEEIQFVKNRMAGMFKAVESYVLANPDAYA</sequence>
<evidence type="ECO:0000256" key="1">
    <source>
        <dbReference type="ARBA" id="ARBA00009744"/>
    </source>
</evidence>
<evidence type="ECO:0000313" key="5">
    <source>
        <dbReference type="Proteomes" id="UP000631114"/>
    </source>
</evidence>
<keyword evidence="5" id="KW-1185">Reference proteome</keyword>
<dbReference type="CDD" id="cd07816">
    <property type="entry name" value="Bet_v1-like"/>
    <property type="match status" value="1"/>
</dbReference>
<dbReference type="SUPFAM" id="SSF55961">
    <property type="entry name" value="Bet v1-like"/>
    <property type="match status" value="1"/>
</dbReference>
<feature type="domain" description="Bet v I/Major latex protein" evidence="3">
    <location>
        <begin position="5"/>
        <end position="156"/>
    </location>
</feature>
<dbReference type="GO" id="GO:0004864">
    <property type="term" value="F:protein phosphatase inhibitor activity"/>
    <property type="evidence" value="ECO:0007669"/>
    <property type="project" value="InterPro"/>
</dbReference>
<proteinExistence type="inferred from homology"/>
<dbReference type="GO" id="GO:0005634">
    <property type="term" value="C:nucleus"/>
    <property type="evidence" value="ECO:0007669"/>
    <property type="project" value="TreeGrafter"/>
</dbReference>
<gene>
    <name evidence="4" type="ORF">IFM89_005684</name>
</gene>